<dbReference type="AlphaFoldDB" id="A0A512L6W7"/>
<comment type="caution">
    <text evidence="1">The sequence shown here is derived from an EMBL/GenBank/DDBJ whole genome shotgun (WGS) entry which is preliminary data.</text>
</comment>
<keyword evidence="2" id="KW-1185">Reference proteome</keyword>
<evidence type="ECO:0000313" key="1">
    <source>
        <dbReference type="EMBL" id="GEP30187.1"/>
    </source>
</evidence>
<reference evidence="1 2" key="1">
    <citation type="submission" date="2019-07" db="EMBL/GenBank/DDBJ databases">
        <title>Whole genome shotgun sequence of Thiobacillus plumbophilus NBRC 107929.</title>
        <authorList>
            <person name="Hosoyama A."/>
            <person name="Uohara A."/>
            <person name="Ohji S."/>
            <person name="Ichikawa N."/>
        </authorList>
    </citation>
    <scope>NUCLEOTIDE SEQUENCE [LARGE SCALE GENOMIC DNA]</scope>
    <source>
        <strain evidence="1 2">NBRC 107929</strain>
    </source>
</reference>
<evidence type="ECO:0000313" key="2">
    <source>
        <dbReference type="Proteomes" id="UP000321337"/>
    </source>
</evidence>
<accession>A0A512L6W7</accession>
<dbReference type="Proteomes" id="UP000321337">
    <property type="component" value="Unassembled WGS sequence"/>
</dbReference>
<proteinExistence type="predicted"/>
<name>A0A512L6W7_9PROT</name>
<sequence>MLTFRQEQLPDGCYIAIPGNPADQKVGRVMLGHTGHWPAPAIARTQT</sequence>
<dbReference type="RefSeq" id="WP_161984137.1">
    <property type="nucleotide sequence ID" value="NZ_AP021884.1"/>
</dbReference>
<gene>
    <name evidence="1" type="ORF">TPL01_13250</name>
</gene>
<protein>
    <submittedName>
        <fullName evidence="1">Uncharacterized protein</fullName>
    </submittedName>
</protein>
<organism evidence="1 2">
    <name type="scientific">Sulfuriferula plumbiphila</name>
    <dbReference type="NCBI Taxonomy" id="171865"/>
    <lineage>
        <taxon>Bacteria</taxon>
        <taxon>Pseudomonadati</taxon>
        <taxon>Pseudomonadota</taxon>
        <taxon>Betaproteobacteria</taxon>
        <taxon>Nitrosomonadales</taxon>
        <taxon>Sulfuricellaceae</taxon>
        <taxon>Sulfuriferula</taxon>
    </lineage>
</organism>
<dbReference type="EMBL" id="BKAD01000012">
    <property type="protein sequence ID" value="GEP30187.1"/>
    <property type="molecule type" value="Genomic_DNA"/>
</dbReference>